<evidence type="ECO:0000313" key="2">
    <source>
        <dbReference type="EMBL" id="RCI12322.1"/>
    </source>
</evidence>
<name>A0A367LDK9_9HYPO</name>
<evidence type="ECO:0000313" key="3">
    <source>
        <dbReference type="Proteomes" id="UP000253664"/>
    </source>
</evidence>
<gene>
    <name evidence="2" type="ORF">L249_0060</name>
</gene>
<dbReference type="AlphaFoldDB" id="A0A367LDK9"/>
<organism evidence="2 3">
    <name type="scientific">Ophiocordyceps polyrhachis-furcata BCC 54312</name>
    <dbReference type="NCBI Taxonomy" id="1330021"/>
    <lineage>
        <taxon>Eukaryota</taxon>
        <taxon>Fungi</taxon>
        <taxon>Dikarya</taxon>
        <taxon>Ascomycota</taxon>
        <taxon>Pezizomycotina</taxon>
        <taxon>Sordariomycetes</taxon>
        <taxon>Hypocreomycetidae</taxon>
        <taxon>Hypocreales</taxon>
        <taxon>Ophiocordycipitaceae</taxon>
        <taxon>Ophiocordyceps</taxon>
    </lineage>
</organism>
<accession>A0A367LDK9</accession>
<dbReference type="EMBL" id="LKCN02000007">
    <property type="protein sequence ID" value="RCI12322.1"/>
    <property type="molecule type" value="Genomic_DNA"/>
</dbReference>
<keyword evidence="3" id="KW-1185">Reference proteome</keyword>
<dbReference type="Proteomes" id="UP000253664">
    <property type="component" value="Unassembled WGS sequence"/>
</dbReference>
<proteinExistence type="predicted"/>
<feature type="signal peptide" evidence="1">
    <location>
        <begin position="1"/>
        <end position="30"/>
    </location>
</feature>
<reference evidence="2 3" key="1">
    <citation type="journal article" date="2015" name="BMC Genomics">
        <title>Insights from the genome of Ophiocordyceps polyrhachis-furcata to pathogenicity and host specificity in insect fungi.</title>
        <authorList>
            <person name="Wichadakul D."/>
            <person name="Kobmoo N."/>
            <person name="Ingsriswang S."/>
            <person name="Tangphatsornruang S."/>
            <person name="Chantasingh D."/>
            <person name="Luangsa-ard J.J."/>
            <person name="Eurwilaichitr L."/>
        </authorList>
    </citation>
    <scope>NUCLEOTIDE SEQUENCE [LARGE SCALE GENOMIC DNA]</scope>
    <source>
        <strain evidence="2 3">BCC 54312</strain>
    </source>
</reference>
<comment type="caution">
    <text evidence="2">The sequence shown here is derived from an EMBL/GenBank/DDBJ whole genome shotgun (WGS) entry which is preliminary data.</text>
</comment>
<protein>
    <submittedName>
        <fullName evidence="2">Uncharacterized protein</fullName>
    </submittedName>
</protein>
<evidence type="ECO:0000256" key="1">
    <source>
        <dbReference type="SAM" id="SignalP"/>
    </source>
</evidence>
<feature type="chain" id="PRO_5016596774" evidence="1">
    <location>
        <begin position="31"/>
        <end position="154"/>
    </location>
</feature>
<keyword evidence="1" id="KW-0732">Signal</keyword>
<sequence>MPVPPLSLSLSPSLSLSLTLSLSALLDAWAESKWYGPTQRPPEAVLTLQGIWMGQDLPWIAAGPAGREIFRRSRTREEEERKKKKKFESWMLFKMIHFFSPDLIVIKRLTPLLSPPSSVYIYIYTYPFSSLLHLFWQFHTPSPVFLILLLYVKL</sequence>